<reference evidence="18" key="2">
    <citation type="submission" date="2021-02" db="EMBL/GenBank/DDBJ databases">
        <title>Aspergillus chevalieri M1 genome sequence.</title>
        <authorList>
            <person name="Kadooka C."/>
            <person name="Mori K."/>
            <person name="Futagami T."/>
        </authorList>
    </citation>
    <scope>NUCLEOTIDE SEQUENCE</scope>
    <source>
        <strain evidence="18">M1</strain>
    </source>
</reference>
<dbReference type="SUPFAM" id="SSF52279">
    <property type="entry name" value="Beta-D-glucan exohydrolase, C-terminal domain"/>
    <property type="match status" value="1"/>
</dbReference>
<evidence type="ECO:0000256" key="11">
    <source>
        <dbReference type="ARBA" id="ARBA00023295"/>
    </source>
</evidence>
<evidence type="ECO:0000256" key="2">
    <source>
        <dbReference type="ARBA" id="ARBA00004613"/>
    </source>
</evidence>
<dbReference type="InterPro" id="IPR013783">
    <property type="entry name" value="Ig-like_fold"/>
</dbReference>
<evidence type="ECO:0000313" key="18">
    <source>
        <dbReference type="EMBL" id="BCR87768.1"/>
    </source>
</evidence>
<proteinExistence type="inferred from homology"/>
<dbReference type="RefSeq" id="XP_043136290.1">
    <property type="nucleotide sequence ID" value="XM_043278518.1"/>
</dbReference>
<evidence type="ECO:0000256" key="4">
    <source>
        <dbReference type="ARBA" id="ARBA00005336"/>
    </source>
</evidence>
<keyword evidence="9" id="KW-0325">Glycoprotein</keyword>
<evidence type="ECO:0000256" key="3">
    <source>
        <dbReference type="ARBA" id="ARBA00004987"/>
    </source>
</evidence>
<evidence type="ECO:0000256" key="10">
    <source>
        <dbReference type="ARBA" id="ARBA00023277"/>
    </source>
</evidence>
<name>A0A7R7ZMQ9_ASPCH</name>
<dbReference type="AlphaFoldDB" id="A0A7R7ZMQ9"/>
<dbReference type="InterPro" id="IPR019800">
    <property type="entry name" value="Glyco_hydro_3_AS"/>
</dbReference>
<gene>
    <name evidence="18" type="ORF">ACHE_40332S</name>
</gene>
<dbReference type="InterPro" id="IPR050288">
    <property type="entry name" value="Cellulose_deg_GH3"/>
</dbReference>
<dbReference type="InterPro" id="IPR036962">
    <property type="entry name" value="Glyco_hydro_3_N_sf"/>
</dbReference>
<keyword evidence="10 14" id="KW-0119">Carbohydrate metabolism</keyword>
<protein>
    <recommendedName>
        <fullName evidence="14">beta-glucosidase</fullName>
        <ecNumber evidence="14">3.2.1.21</ecNumber>
    </recommendedName>
</protein>
<evidence type="ECO:0000256" key="6">
    <source>
        <dbReference type="ARBA" id="ARBA00022729"/>
    </source>
</evidence>
<comment type="function">
    <text evidence="13">Beta-glucosidases are one of a number of cellulolytic enzymes involved in the degradation of cellulosic biomass. Catalyzes the last step releasing glucose from the inhibitory cellobiose.</text>
</comment>
<dbReference type="FunFam" id="3.20.20.300:FF:000002">
    <property type="entry name" value="Probable beta-glucosidase"/>
    <property type="match status" value="1"/>
</dbReference>
<sequence length="802" mass="86666">MPHVKGVVAALATLSLVNSATTQNNQGGRVIQNDTYFYGQSPPVYPTPEISGSGDWDEAFFKAQALVSQMSLEEKVHLTGGSKNETSACGGYISGISRLGFPGMCLQDGPAGLRGTEGVNGYPANVHVGASWNKSLAYDRAYAIAGEFKRKGATVILGPAVLGPLGRIALGGRNWESYGVDPYLSGILGAQSVKGTQDGGVISCTKHLIGNEQETARNPQTDQRTKHTIESSSSNIDDKTMHEMYLWPFADAVHAGTASIMCSYQRLNNSYGCQNSKLLNGLLKTELGFQGFVVTDWTAHRSGVASALAGLDMTMPYGSTFWGSQLVEAVRNGTVPESQVEDMVTRILAAWYYSHQDDPSVPPVGVGLPYDVLSSHELVDARDPEDTSTLMEGAIQGHVLVKNVDKALPLIKPRMLAVYGYDAKTPEKNNPSSGMGDWSLGFESNDHRTVICGFGPDGGKCPPFSPIANGTLMGGGGSSSISPFYVDSPLQALAARARKDETQLFWDVENSASSVPGSTDACLVFINAFSSEGVDRPSLRDDYSDAWVQNVASQCQNTIVVVHNAGIRLVDQWIDHPNITAVILAHLPGQNSGEAITQILYGDVSPNGKLPYTIARNESDYGAILEPVITTTNSWDRYYLQDNFTEGVYIDYRAFDEGDIKPRFEFGFGLTYTTFKYSNLKIENSVDLSTLSPFPDGDIIPGGHADLWDTIATVTADVTNTGDMPAAEVGQLYVTIPSDGQPMKQLRGFDKIMVRPGETKTFEFELRRRDLSVWDVAAQQWKLLSGSEYQLSVGASSVTALY</sequence>
<dbReference type="KEGG" id="ache:ACHE_40332S"/>
<dbReference type="UniPathway" id="UPA00696"/>
<comment type="subcellular location">
    <subcellularLocation>
        <location evidence="2">Secreted</location>
    </subcellularLocation>
</comment>
<comment type="pathway">
    <text evidence="3 14">Glycan metabolism; cellulose degradation.</text>
</comment>
<dbReference type="InterPro" id="IPR026891">
    <property type="entry name" value="Fn3-like"/>
</dbReference>
<dbReference type="PROSITE" id="PS00775">
    <property type="entry name" value="GLYCOSYL_HYDROL_F3"/>
    <property type="match status" value="1"/>
</dbReference>
<dbReference type="PANTHER" id="PTHR42715:SF5">
    <property type="entry name" value="BETA-GLUCOSIDASE M-RELATED"/>
    <property type="match status" value="1"/>
</dbReference>
<organism evidence="18 19">
    <name type="scientific">Aspergillus chevalieri</name>
    <name type="common">Eurotium chevalieri</name>
    <dbReference type="NCBI Taxonomy" id="182096"/>
    <lineage>
        <taxon>Eukaryota</taxon>
        <taxon>Fungi</taxon>
        <taxon>Dikarya</taxon>
        <taxon>Ascomycota</taxon>
        <taxon>Pezizomycotina</taxon>
        <taxon>Eurotiomycetes</taxon>
        <taxon>Eurotiomycetidae</taxon>
        <taxon>Eurotiales</taxon>
        <taxon>Aspergillaceae</taxon>
        <taxon>Aspergillus</taxon>
        <taxon>Aspergillus subgen. Aspergillus</taxon>
    </lineage>
</organism>
<dbReference type="Pfam" id="PF01915">
    <property type="entry name" value="Glyco_hydro_3_C"/>
    <property type="match status" value="1"/>
</dbReference>
<dbReference type="Proteomes" id="UP000637239">
    <property type="component" value="Chromosome 4"/>
</dbReference>
<dbReference type="EMBL" id="AP024419">
    <property type="protein sequence ID" value="BCR87768.1"/>
    <property type="molecule type" value="Genomic_DNA"/>
</dbReference>
<dbReference type="InterPro" id="IPR002772">
    <property type="entry name" value="Glyco_hydro_3_C"/>
</dbReference>
<evidence type="ECO:0000256" key="12">
    <source>
        <dbReference type="ARBA" id="ARBA00023326"/>
    </source>
</evidence>
<evidence type="ECO:0000256" key="13">
    <source>
        <dbReference type="ARBA" id="ARBA00024983"/>
    </source>
</evidence>
<evidence type="ECO:0000256" key="16">
    <source>
        <dbReference type="SAM" id="SignalP"/>
    </source>
</evidence>
<reference evidence="18" key="1">
    <citation type="submission" date="2021-01" db="EMBL/GenBank/DDBJ databases">
        <authorList>
            <consortium name="Aspergillus chevalieri M1 genome sequencing consortium"/>
            <person name="Kazuki M."/>
            <person name="Futagami T."/>
        </authorList>
    </citation>
    <scope>NUCLEOTIDE SEQUENCE</scope>
    <source>
        <strain evidence="18">M1</strain>
    </source>
</reference>
<dbReference type="EC" id="3.2.1.21" evidence="14"/>
<evidence type="ECO:0000313" key="19">
    <source>
        <dbReference type="Proteomes" id="UP000637239"/>
    </source>
</evidence>
<keyword evidence="12 14" id="KW-0624">Polysaccharide degradation</keyword>
<keyword evidence="5" id="KW-0964">Secreted</keyword>
<dbReference type="SUPFAM" id="SSF51445">
    <property type="entry name" value="(Trans)glycosidases"/>
    <property type="match status" value="1"/>
</dbReference>
<comment type="similarity">
    <text evidence="4 14">Belongs to the glycosyl hydrolase 3 family.</text>
</comment>
<dbReference type="GO" id="GO:0008422">
    <property type="term" value="F:beta-glucosidase activity"/>
    <property type="evidence" value="ECO:0007669"/>
    <property type="project" value="UniProtKB-EC"/>
</dbReference>
<evidence type="ECO:0000256" key="8">
    <source>
        <dbReference type="ARBA" id="ARBA00023001"/>
    </source>
</evidence>
<feature type="chain" id="PRO_5031342842" description="beta-glucosidase" evidence="16">
    <location>
        <begin position="23"/>
        <end position="802"/>
    </location>
</feature>
<dbReference type="Gene3D" id="3.40.50.1700">
    <property type="entry name" value="Glycoside hydrolase family 3 C-terminal domain"/>
    <property type="match status" value="1"/>
</dbReference>
<feature type="signal peptide" evidence="16">
    <location>
        <begin position="1"/>
        <end position="22"/>
    </location>
</feature>
<dbReference type="GeneID" id="66982127"/>
<accession>A0A7R7ZMQ9</accession>
<evidence type="ECO:0000256" key="1">
    <source>
        <dbReference type="ARBA" id="ARBA00000448"/>
    </source>
</evidence>
<keyword evidence="6 16" id="KW-0732">Signal</keyword>
<feature type="region of interest" description="Disordered" evidence="15">
    <location>
        <begin position="215"/>
        <end position="234"/>
    </location>
</feature>
<dbReference type="Gene3D" id="3.20.20.300">
    <property type="entry name" value="Glycoside hydrolase, family 3, N-terminal domain"/>
    <property type="match status" value="1"/>
</dbReference>
<dbReference type="Pfam" id="PF14310">
    <property type="entry name" value="Fn3-like"/>
    <property type="match status" value="1"/>
</dbReference>
<feature type="domain" description="Fibronectin type III-like" evidence="17">
    <location>
        <begin position="728"/>
        <end position="797"/>
    </location>
</feature>
<keyword evidence="8" id="KW-0136">Cellulose degradation</keyword>
<comment type="catalytic activity">
    <reaction evidence="1 14">
        <text>Hydrolysis of terminal, non-reducing beta-D-glucosyl residues with release of beta-D-glucose.</text>
        <dbReference type="EC" id="3.2.1.21"/>
    </reaction>
</comment>
<dbReference type="GO" id="GO:0030245">
    <property type="term" value="P:cellulose catabolic process"/>
    <property type="evidence" value="ECO:0007669"/>
    <property type="project" value="UniProtKB-UniPathway"/>
</dbReference>
<dbReference type="InterPro" id="IPR001764">
    <property type="entry name" value="Glyco_hydro_3_N"/>
</dbReference>
<dbReference type="InterPro" id="IPR036881">
    <property type="entry name" value="Glyco_hydro_3_C_sf"/>
</dbReference>
<keyword evidence="7 14" id="KW-0378">Hydrolase</keyword>
<evidence type="ECO:0000256" key="5">
    <source>
        <dbReference type="ARBA" id="ARBA00022525"/>
    </source>
</evidence>
<evidence type="ECO:0000256" key="15">
    <source>
        <dbReference type="SAM" id="MobiDB-lite"/>
    </source>
</evidence>
<dbReference type="GO" id="GO:0005576">
    <property type="term" value="C:extracellular region"/>
    <property type="evidence" value="ECO:0007669"/>
    <property type="project" value="UniProtKB-SubCell"/>
</dbReference>
<dbReference type="PANTHER" id="PTHR42715">
    <property type="entry name" value="BETA-GLUCOSIDASE"/>
    <property type="match status" value="1"/>
</dbReference>
<evidence type="ECO:0000256" key="14">
    <source>
        <dbReference type="RuleBase" id="RU361161"/>
    </source>
</evidence>
<dbReference type="PRINTS" id="PR00133">
    <property type="entry name" value="GLHYDRLASE3"/>
</dbReference>
<evidence type="ECO:0000256" key="7">
    <source>
        <dbReference type="ARBA" id="ARBA00022801"/>
    </source>
</evidence>
<dbReference type="Gene3D" id="2.60.40.10">
    <property type="entry name" value="Immunoglobulins"/>
    <property type="match status" value="1"/>
</dbReference>
<dbReference type="InterPro" id="IPR017853">
    <property type="entry name" value="GH"/>
</dbReference>
<dbReference type="Pfam" id="PF00933">
    <property type="entry name" value="Glyco_hydro_3"/>
    <property type="match status" value="1"/>
</dbReference>
<evidence type="ECO:0000256" key="9">
    <source>
        <dbReference type="ARBA" id="ARBA00023180"/>
    </source>
</evidence>
<keyword evidence="19" id="KW-1185">Reference proteome</keyword>
<dbReference type="SMART" id="SM01217">
    <property type="entry name" value="Fn3_like"/>
    <property type="match status" value="1"/>
</dbReference>
<keyword evidence="11 14" id="KW-0326">Glycosidase</keyword>
<evidence type="ECO:0000259" key="17">
    <source>
        <dbReference type="SMART" id="SM01217"/>
    </source>
</evidence>